<dbReference type="EMBL" id="OW152833">
    <property type="protein sequence ID" value="CAH2054889.1"/>
    <property type="molecule type" value="Genomic_DNA"/>
</dbReference>
<feature type="coiled-coil region" evidence="1">
    <location>
        <begin position="117"/>
        <end position="165"/>
    </location>
</feature>
<reference evidence="2" key="1">
    <citation type="submission" date="2022-03" db="EMBL/GenBank/DDBJ databases">
        <authorList>
            <person name="Martin H S."/>
        </authorList>
    </citation>
    <scope>NUCLEOTIDE SEQUENCE</scope>
</reference>
<organism evidence="2 3">
    <name type="scientific">Iphiclides podalirius</name>
    <name type="common">scarce swallowtail</name>
    <dbReference type="NCBI Taxonomy" id="110791"/>
    <lineage>
        <taxon>Eukaryota</taxon>
        <taxon>Metazoa</taxon>
        <taxon>Ecdysozoa</taxon>
        <taxon>Arthropoda</taxon>
        <taxon>Hexapoda</taxon>
        <taxon>Insecta</taxon>
        <taxon>Pterygota</taxon>
        <taxon>Neoptera</taxon>
        <taxon>Endopterygota</taxon>
        <taxon>Lepidoptera</taxon>
        <taxon>Glossata</taxon>
        <taxon>Ditrysia</taxon>
        <taxon>Papilionoidea</taxon>
        <taxon>Papilionidae</taxon>
        <taxon>Papilioninae</taxon>
        <taxon>Iphiclides</taxon>
    </lineage>
</organism>
<keyword evidence="3" id="KW-1185">Reference proteome</keyword>
<dbReference type="Proteomes" id="UP000837857">
    <property type="component" value="Chromosome 21"/>
</dbReference>
<evidence type="ECO:0000313" key="2">
    <source>
        <dbReference type="EMBL" id="CAH2054889.1"/>
    </source>
</evidence>
<evidence type="ECO:0000256" key="1">
    <source>
        <dbReference type="SAM" id="Coils"/>
    </source>
</evidence>
<evidence type="ECO:0000313" key="3">
    <source>
        <dbReference type="Proteomes" id="UP000837857"/>
    </source>
</evidence>
<feature type="coiled-coil region" evidence="1">
    <location>
        <begin position="48"/>
        <end position="75"/>
    </location>
</feature>
<sequence length="351" mass="39425">MLSKEKEEKLAVIDAELKKNEELLRICEKKLVVRDSAVAALKEQLEYVKIQNRETQRLKDENESLKKNIQTMNGLQKVLNATSEEVEMMLQGYSDVRTIATFATALKRALCESESKKNESRDRLQLVKQQLAAEKNTVSDLQNKLRSAEEQIAEYHREKSQEKKRNAVEAFGGNTKSVESLAPIKLQRLESPVPATANNTSFTTLVNSIETSDSPYLRLKQSNLALAALQQRHPNVPDKSLKPSEFALLNSAKSSLFKKTNSSTIAQKHSIFHKKESALVDFEKYEQVSELDVSYDGLGGHSKPNLFPVPNTKPVMKGLIPRLSAKHKLKKPNTAGSQNIGKMLEKIKDNI</sequence>
<keyword evidence="1" id="KW-0175">Coiled coil</keyword>
<proteinExistence type="predicted"/>
<accession>A0ABN8IFH3</accession>
<gene>
    <name evidence="2" type="ORF">IPOD504_LOCUS8833</name>
</gene>
<feature type="non-terminal residue" evidence="2">
    <location>
        <position position="351"/>
    </location>
</feature>
<name>A0ABN8IFH3_9NEOP</name>
<protein>
    <submittedName>
        <fullName evidence="2">Uncharacterized protein</fullName>
    </submittedName>
</protein>